<sequence length="59" mass="6805">MVTVTKPSNSRGSSRADVKLRFLPLFCNNLHLCHSCWVDRHKCQVLASHLHRHQLLQGQ</sequence>
<gene>
    <name evidence="1" type="ORF">RchiOBHm_Chr6g0246341</name>
</gene>
<dbReference type="Proteomes" id="UP000238479">
    <property type="component" value="Chromosome 6"/>
</dbReference>
<organism evidence="1 2">
    <name type="scientific">Rosa chinensis</name>
    <name type="common">China rose</name>
    <dbReference type="NCBI Taxonomy" id="74649"/>
    <lineage>
        <taxon>Eukaryota</taxon>
        <taxon>Viridiplantae</taxon>
        <taxon>Streptophyta</taxon>
        <taxon>Embryophyta</taxon>
        <taxon>Tracheophyta</taxon>
        <taxon>Spermatophyta</taxon>
        <taxon>Magnoliopsida</taxon>
        <taxon>eudicotyledons</taxon>
        <taxon>Gunneridae</taxon>
        <taxon>Pentapetalae</taxon>
        <taxon>rosids</taxon>
        <taxon>fabids</taxon>
        <taxon>Rosales</taxon>
        <taxon>Rosaceae</taxon>
        <taxon>Rosoideae</taxon>
        <taxon>Rosoideae incertae sedis</taxon>
        <taxon>Rosa</taxon>
    </lineage>
</organism>
<dbReference type="Gramene" id="PRQ22080">
    <property type="protein sequence ID" value="PRQ22080"/>
    <property type="gene ID" value="RchiOBHm_Chr6g0246341"/>
</dbReference>
<evidence type="ECO:0000313" key="1">
    <source>
        <dbReference type="EMBL" id="PRQ22080.1"/>
    </source>
</evidence>
<reference evidence="1 2" key="1">
    <citation type="journal article" date="2018" name="Nat. Genet.">
        <title>The Rosa genome provides new insights in the design of modern roses.</title>
        <authorList>
            <person name="Bendahmane M."/>
        </authorList>
    </citation>
    <scope>NUCLEOTIDE SEQUENCE [LARGE SCALE GENOMIC DNA]</scope>
    <source>
        <strain evidence="2">cv. Old Blush</strain>
    </source>
</reference>
<protein>
    <submittedName>
        <fullName evidence="1">Uncharacterized protein</fullName>
    </submittedName>
</protein>
<keyword evidence="2" id="KW-1185">Reference proteome</keyword>
<proteinExistence type="predicted"/>
<name>A0A2P6PJI0_ROSCH</name>
<comment type="caution">
    <text evidence="1">The sequence shown here is derived from an EMBL/GenBank/DDBJ whole genome shotgun (WGS) entry which is preliminary data.</text>
</comment>
<accession>A0A2P6PJI0</accession>
<dbReference type="EMBL" id="PDCK01000044">
    <property type="protein sequence ID" value="PRQ22080.1"/>
    <property type="molecule type" value="Genomic_DNA"/>
</dbReference>
<dbReference type="AlphaFoldDB" id="A0A2P6PJI0"/>
<evidence type="ECO:0000313" key="2">
    <source>
        <dbReference type="Proteomes" id="UP000238479"/>
    </source>
</evidence>